<sequence>MAITSTTTVGKSNVVQEANVESRRMALFPGRDDWDVARKQAGLTSSSHDDMHAGEIETSLLLHVCPELVGKGFASADHVTERPDLLVLGMQGYTTSGVIGRPSQATAAKGKAVLKSLTDSFSRTLSVLRDGLPS</sequence>
<dbReference type="Gene3D" id="3.40.50.10310">
    <property type="entry name" value="Creatininase"/>
    <property type="match status" value="1"/>
</dbReference>
<evidence type="ECO:0000256" key="1">
    <source>
        <dbReference type="ARBA" id="ARBA00001947"/>
    </source>
</evidence>
<evidence type="ECO:0000256" key="4">
    <source>
        <dbReference type="ARBA" id="ARBA00022833"/>
    </source>
</evidence>
<keyword evidence="2" id="KW-0479">Metal-binding</keyword>
<name>A0A6V8LGJ9_9ACTN</name>
<protein>
    <submittedName>
        <fullName evidence="6">Uncharacterized protein</fullName>
    </submittedName>
</protein>
<reference evidence="6 7" key="2">
    <citation type="submission" date="2020-03" db="EMBL/GenBank/DDBJ databases">
        <authorList>
            <person name="Ichikawa N."/>
            <person name="Kimura A."/>
            <person name="Kitahashi Y."/>
            <person name="Uohara A."/>
        </authorList>
    </citation>
    <scope>NUCLEOTIDE SEQUENCE [LARGE SCALE GENOMIC DNA]</scope>
    <source>
        <strain evidence="6 7">NBRC 108638</strain>
    </source>
</reference>
<reference evidence="6 7" key="1">
    <citation type="submission" date="2020-03" db="EMBL/GenBank/DDBJ databases">
        <title>Whole genome shotgun sequence of Phytohabitans rumicis NBRC 108638.</title>
        <authorList>
            <person name="Komaki H."/>
            <person name="Tamura T."/>
        </authorList>
    </citation>
    <scope>NUCLEOTIDE SEQUENCE [LARGE SCALE GENOMIC DNA]</scope>
    <source>
        <strain evidence="6 7">NBRC 108638</strain>
    </source>
</reference>
<dbReference type="EMBL" id="BLPG01000001">
    <property type="protein sequence ID" value="GFJ93207.1"/>
    <property type="molecule type" value="Genomic_DNA"/>
</dbReference>
<dbReference type="GO" id="GO:0009231">
    <property type="term" value="P:riboflavin biosynthetic process"/>
    <property type="evidence" value="ECO:0007669"/>
    <property type="project" value="TreeGrafter"/>
</dbReference>
<comment type="caution">
    <text evidence="6">The sequence shown here is derived from an EMBL/GenBank/DDBJ whole genome shotgun (WGS) entry which is preliminary data.</text>
</comment>
<dbReference type="SUPFAM" id="SSF102215">
    <property type="entry name" value="Creatininase"/>
    <property type="match status" value="1"/>
</dbReference>
<gene>
    <name evidence="6" type="ORF">Prum_068490</name>
</gene>
<dbReference type="GO" id="GO:0016811">
    <property type="term" value="F:hydrolase activity, acting on carbon-nitrogen (but not peptide) bonds, in linear amides"/>
    <property type="evidence" value="ECO:0007669"/>
    <property type="project" value="TreeGrafter"/>
</dbReference>
<dbReference type="AlphaFoldDB" id="A0A6V8LGJ9"/>
<evidence type="ECO:0000256" key="2">
    <source>
        <dbReference type="ARBA" id="ARBA00022723"/>
    </source>
</evidence>
<accession>A0A6V8LGJ9</accession>
<dbReference type="InterPro" id="IPR003785">
    <property type="entry name" value="Creatininase/forma_Hydrolase"/>
</dbReference>
<evidence type="ECO:0000256" key="3">
    <source>
        <dbReference type="ARBA" id="ARBA00022801"/>
    </source>
</evidence>
<comment type="similarity">
    <text evidence="5">Belongs to the creatininase superfamily.</text>
</comment>
<evidence type="ECO:0000313" key="7">
    <source>
        <dbReference type="Proteomes" id="UP000482960"/>
    </source>
</evidence>
<comment type="cofactor">
    <cofactor evidence="1">
        <name>Zn(2+)</name>
        <dbReference type="ChEBI" id="CHEBI:29105"/>
    </cofactor>
</comment>
<evidence type="ECO:0000313" key="6">
    <source>
        <dbReference type="EMBL" id="GFJ93207.1"/>
    </source>
</evidence>
<organism evidence="6 7">
    <name type="scientific">Phytohabitans rumicis</name>
    <dbReference type="NCBI Taxonomy" id="1076125"/>
    <lineage>
        <taxon>Bacteria</taxon>
        <taxon>Bacillati</taxon>
        <taxon>Actinomycetota</taxon>
        <taxon>Actinomycetes</taxon>
        <taxon>Micromonosporales</taxon>
        <taxon>Micromonosporaceae</taxon>
    </lineage>
</organism>
<dbReference type="Pfam" id="PF02633">
    <property type="entry name" value="Creatininase"/>
    <property type="match status" value="1"/>
</dbReference>
<keyword evidence="4" id="KW-0862">Zinc</keyword>
<keyword evidence="3" id="KW-0378">Hydrolase</keyword>
<keyword evidence="7" id="KW-1185">Reference proteome</keyword>
<dbReference type="GO" id="GO:0046872">
    <property type="term" value="F:metal ion binding"/>
    <property type="evidence" value="ECO:0007669"/>
    <property type="project" value="UniProtKB-KW"/>
</dbReference>
<dbReference type="Proteomes" id="UP000482960">
    <property type="component" value="Unassembled WGS sequence"/>
</dbReference>
<dbReference type="PANTHER" id="PTHR35005">
    <property type="entry name" value="3-DEHYDRO-SCYLLO-INOSOSE HYDROLASE"/>
    <property type="match status" value="1"/>
</dbReference>
<proteinExistence type="inferred from homology"/>
<dbReference type="PANTHER" id="PTHR35005:SF1">
    <property type="entry name" value="2-AMINO-5-FORMYLAMINO-6-RIBOSYLAMINOPYRIMIDIN-4(3H)-ONE 5'-MONOPHOSPHATE DEFORMYLASE"/>
    <property type="match status" value="1"/>
</dbReference>
<dbReference type="InterPro" id="IPR024087">
    <property type="entry name" value="Creatininase-like_sf"/>
</dbReference>
<evidence type="ECO:0000256" key="5">
    <source>
        <dbReference type="ARBA" id="ARBA00024029"/>
    </source>
</evidence>